<comment type="caution">
    <text evidence="3">The sequence shown here is derived from an EMBL/GenBank/DDBJ whole genome shotgun (WGS) entry which is preliminary data.</text>
</comment>
<keyword evidence="4" id="KW-1185">Reference proteome</keyword>
<protein>
    <submittedName>
        <fullName evidence="3">SDR family NAD(P)-dependent oxidoreductase</fullName>
    </submittedName>
</protein>
<dbReference type="PRINTS" id="PR00081">
    <property type="entry name" value="GDHRDH"/>
</dbReference>
<comment type="similarity">
    <text evidence="2">Belongs to the short-chain dehydrogenases/reductases (SDR) family.</text>
</comment>
<evidence type="ECO:0000256" key="2">
    <source>
        <dbReference type="RuleBase" id="RU000363"/>
    </source>
</evidence>
<dbReference type="AlphaFoldDB" id="A0A5B2WSF8"/>
<reference evidence="3 4" key="2">
    <citation type="submission" date="2019-09" db="EMBL/GenBank/DDBJ databases">
        <authorList>
            <person name="Jin C."/>
        </authorList>
    </citation>
    <scope>NUCLEOTIDE SEQUENCE [LARGE SCALE GENOMIC DNA]</scope>
    <source>
        <strain evidence="3 4">AN110305</strain>
    </source>
</reference>
<dbReference type="PANTHER" id="PTHR43157">
    <property type="entry name" value="PHOSPHATIDYLINOSITOL-GLYCAN BIOSYNTHESIS CLASS F PROTEIN-RELATED"/>
    <property type="match status" value="1"/>
</dbReference>
<dbReference type="Gene3D" id="3.40.50.720">
    <property type="entry name" value="NAD(P)-binding Rossmann-like Domain"/>
    <property type="match status" value="1"/>
</dbReference>
<dbReference type="Proteomes" id="UP000323454">
    <property type="component" value="Unassembled WGS sequence"/>
</dbReference>
<evidence type="ECO:0000313" key="3">
    <source>
        <dbReference type="EMBL" id="KAA2253888.1"/>
    </source>
</evidence>
<reference evidence="3 4" key="1">
    <citation type="submission" date="2019-09" db="EMBL/GenBank/DDBJ databases">
        <title>Goodfellowia gen. nov., a new genus of the Pseudonocardineae related to Actinoalloteichus, containing Goodfellowia coeruleoviolacea gen. nov., comb. nov. gen. nov., comb. nov.</title>
        <authorList>
            <person name="Labeda D."/>
        </authorList>
    </citation>
    <scope>NUCLEOTIDE SEQUENCE [LARGE SCALE GENOMIC DNA]</scope>
    <source>
        <strain evidence="3 4">AN110305</strain>
    </source>
</reference>
<sequence>MWVTAVRRAPLVAGPRPEHLSGWIMSTATPTPPTALVTGASTGVGYDTARQLVADGHTVLLHARTPGQSADAVARLTAAGADPSRLHAIAADFANLDEVRRMAAQVTEAHNTLDLLVNAAATAGTDHRVSTEDGNELTLQINYLAPFLLTRLLDGPMGRAAGSRVVNLSSTLHRGASVNWTDINRAHRYTRLAAYTQSKLALTMFTRALTELRPGAFTALSVDPGTADRALLRLHGTATPAAHDSGHVVATLCSPRQDVTNGAFYDRLQPAATAPCVADRRATARLLKLSAHLTRLS</sequence>
<gene>
    <name evidence="3" type="ORF">F0L68_31965</name>
</gene>
<evidence type="ECO:0000256" key="1">
    <source>
        <dbReference type="ARBA" id="ARBA00023002"/>
    </source>
</evidence>
<evidence type="ECO:0000313" key="4">
    <source>
        <dbReference type="Proteomes" id="UP000323454"/>
    </source>
</evidence>
<dbReference type="PRINTS" id="PR00080">
    <property type="entry name" value="SDRFAMILY"/>
</dbReference>
<name>A0A5B2WSF8_9PSEU</name>
<dbReference type="OrthoDB" id="3237043at2"/>
<dbReference type="PANTHER" id="PTHR43157:SF31">
    <property type="entry name" value="PHOSPHATIDYLINOSITOL-GLYCAN BIOSYNTHESIS CLASS F PROTEIN"/>
    <property type="match status" value="1"/>
</dbReference>
<accession>A0A5B2WSF8</accession>
<dbReference type="InterPro" id="IPR036291">
    <property type="entry name" value="NAD(P)-bd_dom_sf"/>
</dbReference>
<dbReference type="InterPro" id="IPR002347">
    <property type="entry name" value="SDR_fam"/>
</dbReference>
<dbReference type="EMBL" id="VUOB01000064">
    <property type="protein sequence ID" value="KAA2253888.1"/>
    <property type="molecule type" value="Genomic_DNA"/>
</dbReference>
<dbReference type="SUPFAM" id="SSF51735">
    <property type="entry name" value="NAD(P)-binding Rossmann-fold domains"/>
    <property type="match status" value="1"/>
</dbReference>
<dbReference type="GO" id="GO:0016491">
    <property type="term" value="F:oxidoreductase activity"/>
    <property type="evidence" value="ECO:0007669"/>
    <property type="project" value="UniProtKB-KW"/>
</dbReference>
<dbReference type="Pfam" id="PF00106">
    <property type="entry name" value="adh_short"/>
    <property type="match status" value="1"/>
</dbReference>
<organism evidence="3 4">
    <name type="scientific">Solihabitans fulvus</name>
    <dbReference type="NCBI Taxonomy" id="1892852"/>
    <lineage>
        <taxon>Bacteria</taxon>
        <taxon>Bacillati</taxon>
        <taxon>Actinomycetota</taxon>
        <taxon>Actinomycetes</taxon>
        <taxon>Pseudonocardiales</taxon>
        <taxon>Pseudonocardiaceae</taxon>
        <taxon>Solihabitans</taxon>
    </lineage>
</organism>
<proteinExistence type="inferred from homology"/>
<keyword evidence="1" id="KW-0560">Oxidoreductase</keyword>